<dbReference type="SUPFAM" id="SSF48208">
    <property type="entry name" value="Six-hairpin glycosidases"/>
    <property type="match status" value="1"/>
</dbReference>
<dbReference type="GO" id="GO:0005975">
    <property type="term" value="P:carbohydrate metabolic process"/>
    <property type="evidence" value="ECO:0007669"/>
    <property type="project" value="InterPro"/>
</dbReference>
<reference evidence="1 2" key="1">
    <citation type="submission" date="2014-10" db="EMBL/GenBank/DDBJ databases">
        <title>Whole Genome sequence of Corynebacterium auriscanis strain CIP 106629.</title>
        <authorList>
            <person name="Hassan S.S."/>
            <person name="Jamal S.B."/>
            <person name="Tiwari S."/>
            <person name="Oliveira L.D.C."/>
            <person name="Souza F."/>
            <person name="Mariano D.C."/>
            <person name="Almeida S."/>
            <person name="Dorella F."/>
            <person name="Pereira F."/>
            <person name="Carvalho A."/>
            <person name="Leal C.A."/>
            <person name="Soares S.D.C."/>
            <person name="Figueiredo H.C."/>
            <person name="Silva A."/>
            <person name="Azevedo V.A."/>
        </authorList>
    </citation>
    <scope>NUCLEOTIDE SEQUENCE [LARGE SCALE GENOMIC DNA]</scope>
    <source>
        <strain evidence="1 2">CIP 106629</strain>
    </source>
</reference>
<comment type="caution">
    <text evidence="1">The sequence shown here is derived from an EMBL/GenBank/DDBJ whole genome shotgun (WGS) entry which is preliminary data.</text>
</comment>
<dbReference type="Pfam" id="PF03663">
    <property type="entry name" value="Glyco_hydro_76"/>
    <property type="match status" value="1"/>
</dbReference>
<dbReference type="InterPro" id="IPR005198">
    <property type="entry name" value="Glyco_hydro_76"/>
</dbReference>
<accession>A0A0A2DFT3</accession>
<dbReference type="Proteomes" id="UP000030145">
    <property type="component" value="Unassembled WGS sequence"/>
</dbReference>
<dbReference type="PIRSF" id="PIRSF021505">
    <property type="entry name" value="O_gly_hdrol"/>
    <property type="match status" value="1"/>
</dbReference>
<dbReference type="AlphaFoldDB" id="A0A0A2DFT3"/>
<keyword evidence="2" id="KW-1185">Reference proteome</keyword>
<gene>
    <name evidence="1" type="ORF">MA47_10830</name>
</gene>
<keyword evidence="1" id="KW-0378">Hydrolase</keyword>
<dbReference type="Gene3D" id="1.50.10.20">
    <property type="match status" value="1"/>
</dbReference>
<dbReference type="GO" id="GO:0016787">
    <property type="term" value="F:hydrolase activity"/>
    <property type="evidence" value="ECO:0007669"/>
    <property type="project" value="UniProtKB-KW"/>
</dbReference>
<dbReference type="EMBL" id="JRVJ01000028">
    <property type="protein sequence ID" value="KGM18018.1"/>
    <property type="molecule type" value="Genomic_DNA"/>
</dbReference>
<dbReference type="PANTHER" id="PTHR47791">
    <property type="entry name" value="MEIOTICALLY UP-REGULATED GENE 191 PROTEIN"/>
    <property type="match status" value="1"/>
</dbReference>
<organism evidence="1 2">
    <name type="scientific">Corynebacterium auriscanis</name>
    <dbReference type="NCBI Taxonomy" id="99807"/>
    <lineage>
        <taxon>Bacteria</taxon>
        <taxon>Bacillati</taxon>
        <taxon>Actinomycetota</taxon>
        <taxon>Actinomycetes</taxon>
        <taxon>Mycobacteriales</taxon>
        <taxon>Corynebacteriaceae</taxon>
        <taxon>Corynebacterium</taxon>
    </lineage>
</organism>
<evidence type="ECO:0000313" key="2">
    <source>
        <dbReference type="Proteomes" id="UP000030145"/>
    </source>
</evidence>
<dbReference type="InterPro" id="IPR053169">
    <property type="entry name" value="MUG_Protein"/>
</dbReference>
<evidence type="ECO:0000313" key="1">
    <source>
        <dbReference type="EMBL" id="KGM18018.1"/>
    </source>
</evidence>
<sequence>MEERHSARLWGLPLTNLGLIAWPPTSRDRLFVRWHYWWQAHYIDNLVDASLRRPTKARQADIRRTLRAMRIRNLRRLSRNNYYDDKAWLALAMGRVGQLDKMATPRGYEDLVENIFQGIDGLTGVLPWRTSETFYNVPTNGPAAILATRVGRLDIAEHILDWIFTHLINEDGLVMDGLRMRMHGPEVEPAVYSYCQGVVLGACVELAIAQRDAAGVDRDAVSEVGMTSITRARGLIEAIARTHINADGVLDWPSFGGDGGLFNGILMRYLALAATSLPSSRRRGEEAQRTARDIVKRTAESAWRYRLEVDGLPVFPAEWTRDAMMPQSGGLVGATIAGAVASSDIAERDLSVQLGGWMLMEAMCRVVRDESDYEN</sequence>
<proteinExistence type="predicted"/>
<protein>
    <submittedName>
        <fullName evidence="1">Glycoside hydrolase family 76</fullName>
    </submittedName>
</protein>
<dbReference type="PANTHER" id="PTHR47791:SF3">
    <property type="entry name" value="MEIOTICALLY UP-REGULATED GENE 191 PROTEIN"/>
    <property type="match status" value="1"/>
</dbReference>
<name>A0A0A2DFT3_9CORY</name>
<dbReference type="InterPro" id="IPR014512">
    <property type="entry name" value="O_gly_hydro"/>
</dbReference>
<dbReference type="InterPro" id="IPR008928">
    <property type="entry name" value="6-hairpin_glycosidase_sf"/>
</dbReference>